<dbReference type="PANTHER" id="PTHR35936">
    <property type="entry name" value="MEMBRANE-BOUND LYTIC MUREIN TRANSGLYCOSYLASE F"/>
    <property type="match status" value="1"/>
</dbReference>
<reference evidence="4 5" key="1">
    <citation type="submission" date="2014-07" db="EMBL/GenBank/DDBJ databases">
        <title>Draft genome sequence of Thalassospira profundimaris 35.</title>
        <authorList>
            <person name="Lai Q."/>
            <person name="Shao Z."/>
        </authorList>
    </citation>
    <scope>NUCLEOTIDE SEQUENCE [LARGE SCALE GENOMIC DNA]</scope>
    <source>
        <strain evidence="4 5">35</strain>
    </source>
</reference>
<evidence type="ECO:0000313" key="5">
    <source>
        <dbReference type="Proteomes" id="UP000253226"/>
    </source>
</evidence>
<comment type="caution">
    <text evidence="4">The sequence shown here is derived from an EMBL/GenBank/DDBJ whole genome shotgun (WGS) entry which is preliminary data.</text>
</comment>
<feature type="chain" id="PRO_5016562187" description="Solute-binding protein family 3/N-terminal domain-containing protein" evidence="2">
    <location>
        <begin position="27"/>
        <end position="252"/>
    </location>
</feature>
<name>A0A367W965_9PROT</name>
<dbReference type="Gene3D" id="3.40.190.10">
    <property type="entry name" value="Periplasmic binding protein-like II"/>
    <property type="match status" value="2"/>
</dbReference>
<gene>
    <name evidence="4" type="ORF">TH19_08195</name>
</gene>
<protein>
    <recommendedName>
        <fullName evidence="3">Solute-binding protein family 3/N-terminal domain-containing protein</fullName>
    </recommendedName>
</protein>
<evidence type="ECO:0000256" key="2">
    <source>
        <dbReference type="SAM" id="SignalP"/>
    </source>
</evidence>
<dbReference type="Pfam" id="PF00497">
    <property type="entry name" value="SBP_bac_3"/>
    <property type="match status" value="1"/>
</dbReference>
<evidence type="ECO:0000313" key="4">
    <source>
        <dbReference type="EMBL" id="RCK37978.1"/>
    </source>
</evidence>
<feature type="domain" description="Solute-binding protein family 3/N-terminal" evidence="3">
    <location>
        <begin position="29"/>
        <end position="246"/>
    </location>
</feature>
<dbReference type="AlphaFoldDB" id="A0A367W965"/>
<dbReference type="EMBL" id="JPWF01000004">
    <property type="protein sequence ID" value="RCK37978.1"/>
    <property type="molecule type" value="Genomic_DNA"/>
</dbReference>
<dbReference type="RefSeq" id="WP_114101778.1">
    <property type="nucleotide sequence ID" value="NZ_JPWF01000004.1"/>
</dbReference>
<dbReference type="InterPro" id="IPR001638">
    <property type="entry name" value="Solute-binding_3/MltF_N"/>
</dbReference>
<dbReference type="PANTHER" id="PTHR35936:SF35">
    <property type="entry name" value="L-CYSTINE-BINDING PROTEIN TCYJ"/>
    <property type="match status" value="1"/>
</dbReference>
<evidence type="ECO:0000259" key="3">
    <source>
        <dbReference type="Pfam" id="PF00497"/>
    </source>
</evidence>
<feature type="signal peptide" evidence="2">
    <location>
        <begin position="1"/>
        <end position="26"/>
    </location>
</feature>
<organism evidence="4 5">
    <name type="scientific">Thalassospira profundimaris</name>
    <dbReference type="NCBI Taxonomy" id="502049"/>
    <lineage>
        <taxon>Bacteria</taxon>
        <taxon>Pseudomonadati</taxon>
        <taxon>Pseudomonadota</taxon>
        <taxon>Alphaproteobacteria</taxon>
        <taxon>Rhodospirillales</taxon>
        <taxon>Thalassospiraceae</taxon>
        <taxon>Thalassospira</taxon>
    </lineage>
</organism>
<dbReference type="OrthoDB" id="8479038at2"/>
<dbReference type="SUPFAM" id="SSF53850">
    <property type="entry name" value="Periplasmic binding protein-like II"/>
    <property type="match status" value="1"/>
</dbReference>
<keyword evidence="1 2" id="KW-0732">Signal</keyword>
<accession>A0A367W965</accession>
<evidence type="ECO:0000256" key="1">
    <source>
        <dbReference type="ARBA" id="ARBA00022729"/>
    </source>
</evidence>
<proteinExistence type="predicted"/>
<dbReference type="Proteomes" id="UP000253226">
    <property type="component" value="Unassembled WGS sequence"/>
</dbReference>
<sequence>MFKSLQRASGWVLVLLASMFVTSAEAQDIRVVTGDEFPPFADRQLENGGLATDIVRRVFKSVGHENVVIAWRSWLKGYEMTVDGEVDGTFPYAFTRTRGKAVLYSDPITSLKAYGWFLKSRSSFDANLDLIGKNLCLPLGHAELGYTGKLFGNGQAKRVAPPDMKTCFQLLAAGRVDSVISPRPEAVNSIAAAGLSNDDFGHIPEALSDQPLHFIVGKRNPRAEQIIAQFNSGLKHLRESGELSTMLDGIDY</sequence>